<reference evidence="2 3" key="1">
    <citation type="journal article" date="2013" name="PLoS ONE">
        <title>Bacterial endosymbiosis in a chordate host: long-term co-evolution and conservation of secondary metabolism.</title>
        <authorList>
            <person name="Kwan J.C."/>
            <person name="Schmidt E.W."/>
        </authorList>
    </citation>
    <scope>NUCLEOTIDE SEQUENCE [LARGE SCALE GENOMIC DNA]</scope>
    <source>
        <strain evidence="3">L6</strain>
    </source>
</reference>
<gene>
    <name evidence="2" type="ORF">P857_382</name>
</gene>
<dbReference type="Gene3D" id="2.40.30.10">
    <property type="entry name" value="Translation factors"/>
    <property type="match status" value="1"/>
</dbReference>
<proteinExistence type="predicted"/>
<dbReference type="SUPFAM" id="SSF52343">
    <property type="entry name" value="Ferredoxin reductase-like, C-terminal NADP-linked domain"/>
    <property type="match status" value="1"/>
</dbReference>
<dbReference type="InterPro" id="IPR039261">
    <property type="entry name" value="FNR_nucleotide-bd"/>
</dbReference>
<dbReference type="CDD" id="cd06192">
    <property type="entry name" value="DHOD_e_trans_like"/>
    <property type="match status" value="1"/>
</dbReference>
<dbReference type="SUPFAM" id="SSF51905">
    <property type="entry name" value="FAD/NAD(P)-binding domain"/>
    <property type="match status" value="1"/>
</dbReference>
<dbReference type="PANTHER" id="PTHR43513:SF3">
    <property type="entry name" value="DIHYDROOROTATE DEHYDROGENASE B (NAD(+)), ELECTRON TRANSFER SUBUNIT-RELATED"/>
    <property type="match status" value="1"/>
</dbReference>
<dbReference type="Gene3D" id="3.40.50.80">
    <property type="entry name" value="Nucleotide-binding domain of ferredoxin-NADP reductase (FNR) module"/>
    <property type="match status" value="1"/>
</dbReference>
<comment type="caution">
    <text evidence="2">The sequence shown here is derived from an EMBL/GenBank/DDBJ whole genome shotgun (WGS) entry which is preliminary data.</text>
</comment>
<name>W2V1C5_9RICK</name>
<dbReference type="SUPFAM" id="SSF63380">
    <property type="entry name" value="Riboflavin synthase domain-like"/>
    <property type="match status" value="1"/>
</dbReference>
<evidence type="ECO:0000313" key="2">
    <source>
        <dbReference type="EMBL" id="ETO91467.1"/>
    </source>
</evidence>
<dbReference type="InterPro" id="IPR017938">
    <property type="entry name" value="Riboflavin_synthase-like_b-brl"/>
</dbReference>
<protein>
    <recommendedName>
        <fullName evidence="1">FAD-binding FR-type domain-containing protein</fullName>
    </recommendedName>
</protein>
<accession>W2V1C5</accession>
<keyword evidence="3" id="KW-1185">Reference proteome</keyword>
<dbReference type="InterPro" id="IPR036188">
    <property type="entry name" value="FAD/NAD-bd_sf"/>
</dbReference>
<dbReference type="GO" id="GO:0016491">
    <property type="term" value="F:oxidoreductase activity"/>
    <property type="evidence" value="ECO:0007669"/>
    <property type="project" value="InterPro"/>
</dbReference>
<sequence length="571" mass="65038">MYDIQYFVVLKGVRLASEFLMALHLYGAFQEGSIYNLQIRFPVCVLGAGLTAVDVATEILAYYPIQVRKVYKRFQELTKIYGQEYIYQGLTDEDRYILEEYLYHAELFENSTYDEIVSYLQSIGGVQIIYYRDIQHCSAYKLNYSELQNALDQGVQFLEHHIIKNVVGDEYNALRCINVTNCSNNKNYSIQAKSLLISIGTMKNDRIDLVSLKDYSIWGDISEQYAGSVVKAMASVKRGYHQIVNDITSSEESSSDFLSNIDEVFTATITRIENISDSIIQIQVHAPMMAKLYKPGQFFRLQNFYQHAININDTKMVIEPLAVTGAHVDNTTGLITFIILDSGASSYLCKFFQVGEQLSLMGPVGNPTEIVAKKNIMLIGGGVGNAVLFSIIKSMYNADCNITYCAGYKNTSDRFHQNFIEQYTHRVLWACDEGILDKNREQDISYHGSVLDGMEAHFKDLSLIYDKVFICGSYGLMSSFRDRLYNNLKGFFHEKCQFISSINAPMQCMMGGVCGACIQKDNNNIFFSCGSQEKCLLSLDLEYLKNRLEQNSLQEKLTYKWVKHCMLNYIP</sequence>
<dbReference type="STRING" id="1401685.P857_382"/>
<dbReference type="PANTHER" id="PTHR43513">
    <property type="entry name" value="DIHYDROOROTATE DEHYDROGENASE B (NAD(+)), ELECTRON TRANSFER SUBUNIT"/>
    <property type="match status" value="1"/>
</dbReference>
<dbReference type="PATRIC" id="fig|1401685.3.peg.672"/>
<dbReference type="PROSITE" id="PS51384">
    <property type="entry name" value="FAD_FR"/>
    <property type="match status" value="1"/>
</dbReference>
<evidence type="ECO:0000259" key="1">
    <source>
        <dbReference type="PROSITE" id="PS51384"/>
    </source>
</evidence>
<evidence type="ECO:0000313" key="3">
    <source>
        <dbReference type="Proteomes" id="UP000018951"/>
    </source>
</evidence>
<organism evidence="2 3">
    <name type="scientific">Candidatus Xenolissoclinum pacificiensis L6</name>
    <dbReference type="NCBI Taxonomy" id="1401685"/>
    <lineage>
        <taxon>Bacteria</taxon>
        <taxon>Pseudomonadati</taxon>
        <taxon>Pseudomonadota</taxon>
        <taxon>Alphaproteobacteria</taxon>
        <taxon>Rickettsiales</taxon>
        <taxon>Anaplasmataceae</taxon>
        <taxon>Candidatus Xenolissoclinum</taxon>
    </lineage>
</organism>
<dbReference type="InterPro" id="IPR017927">
    <property type="entry name" value="FAD-bd_FR_type"/>
</dbReference>
<feature type="domain" description="FAD-binding FR-type" evidence="1">
    <location>
        <begin position="262"/>
        <end position="370"/>
    </location>
</feature>
<dbReference type="EMBL" id="AXCJ01000005">
    <property type="protein sequence ID" value="ETO91467.1"/>
    <property type="molecule type" value="Genomic_DNA"/>
</dbReference>
<dbReference type="Proteomes" id="UP000018951">
    <property type="component" value="Unassembled WGS sequence"/>
</dbReference>
<dbReference type="InterPro" id="IPR050353">
    <property type="entry name" value="PyrK_electron_transfer"/>
</dbReference>
<dbReference type="AlphaFoldDB" id="W2V1C5"/>